<dbReference type="InterPro" id="IPR002575">
    <property type="entry name" value="Aminoglycoside_PTrfase"/>
</dbReference>
<name>A0A7W9PRK9_9ACTN</name>
<dbReference type="Pfam" id="PF01636">
    <property type="entry name" value="APH"/>
    <property type="match status" value="1"/>
</dbReference>
<dbReference type="AlphaFoldDB" id="A0A7W9PRK9"/>
<dbReference type="Gene3D" id="3.90.1200.10">
    <property type="match status" value="1"/>
</dbReference>
<evidence type="ECO:0000259" key="1">
    <source>
        <dbReference type="Pfam" id="PF01636"/>
    </source>
</evidence>
<feature type="domain" description="Aminoglycoside phosphotransferase" evidence="1">
    <location>
        <begin position="4"/>
        <end position="73"/>
    </location>
</feature>
<organism evidence="2 3">
    <name type="scientific">Streptomyces echinatus</name>
    <dbReference type="NCBI Taxonomy" id="67293"/>
    <lineage>
        <taxon>Bacteria</taxon>
        <taxon>Bacillati</taxon>
        <taxon>Actinomycetota</taxon>
        <taxon>Actinomycetes</taxon>
        <taxon>Kitasatosporales</taxon>
        <taxon>Streptomycetaceae</taxon>
        <taxon>Streptomyces</taxon>
    </lineage>
</organism>
<accession>A0A7W9PRK9</accession>
<sequence length="138" mass="15889">MSPAGPFGWTHGDLQYRNLLRDSGRLVAILDWDRLGVRPYGEEVARTAQVQFGVGGVFDLDRLAAFCAGYRAVIHLPAACLADAVTRLWWKRMTDFWQLEFYLDRRDPTFAEMFRTDEALLHWWTDHADEVQAAYAAH</sequence>
<evidence type="ECO:0000313" key="2">
    <source>
        <dbReference type="EMBL" id="MBB5926561.1"/>
    </source>
</evidence>
<reference evidence="2 3" key="1">
    <citation type="submission" date="2020-08" db="EMBL/GenBank/DDBJ databases">
        <title>Genomic Encyclopedia of Type Strains, Phase III (KMG-III): the genomes of soil and plant-associated and newly described type strains.</title>
        <authorList>
            <person name="Whitman W."/>
        </authorList>
    </citation>
    <scope>NUCLEOTIDE SEQUENCE [LARGE SCALE GENOMIC DNA]</scope>
    <source>
        <strain evidence="2 3">CECT 3313</strain>
    </source>
</reference>
<keyword evidence="3" id="KW-1185">Reference proteome</keyword>
<dbReference type="Proteomes" id="UP000585836">
    <property type="component" value="Unassembled WGS sequence"/>
</dbReference>
<keyword evidence="2" id="KW-0418">Kinase</keyword>
<evidence type="ECO:0000313" key="3">
    <source>
        <dbReference type="Proteomes" id="UP000585836"/>
    </source>
</evidence>
<dbReference type="EMBL" id="JACHJK010000003">
    <property type="protein sequence ID" value="MBB5926561.1"/>
    <property type="molecule type" value="Genomic_DNA"/>
</dbReference>
<dbReference type="GO" id="GO:0016301">
    <property type="term" value="F:kinase activity"/>
    <property type="evidence" value="ECO:0007669"/>
    <property type="project" value="UniProtKB-KW"/>
</dbReference>
<dbReference type="SUPFAM" id="SSF56112">
    <property type="entry name" value="Protein kinase-like (PK-like)"/>
    <property type="match status" value="1"/>
</dbReference>
<gene>
    <name evidence="2" type="ORF">FHS34_002017</name>
</gene>
<dbReference type="InterPro" id="IPR011009">
    <property type="entry name" value="Kinase-like_dom_sf"/>
</dbReference>
<proteinExistence type="predicted"/>
<keyword evidence="2" id="KW-0808">Transferase</keyword>
<protein>
    <submittedName>
        <fullName evidence="2">Aminoglycoside phosphotransferase (APT) family kinase protein</fullName>
    </submittedName>
</protein>
<comment type="caution">
    <text evidence="2">The sequence shown here is derived from an EMBL/GenBank/DDBJ whole genome shotgun (WGS) entry which is preliminary data.</text>
</comment>